<comment type="caution">
    <text evidence="1">The sequence shown here is derived from an EMBL/GenBank/DDBJ whole genome shotgun (WGS) entry which is preliminary data.</text>
</comment>
<proteinExistence type="predicted"/>
<name>A0A0A2GXA1_9FLAO</name>
<dbReference type="Proteomes" id="UP000030140">
    <property type="component" value="Unassembled WGS sequence"/>
</dbReference>
<organism evidence="1 2">
    <name type="scientific">Dokdonia donghaensis DSW-1</name>
    <dbReference type="NCBI Taxonomy" id="1300343"/>
    <lineage>
        <taxon>Bacteria</taxon>
        <taxon>Pseudomonadati</taxon>
        <taxon>Bacteroidota</taxon>
        <taxon>Flavobacteriia</taxon>
        <taxon>Flavobacteriales</taxon>
        <taxon>Flavobacteriaceae</taxon>
        <taxon>Dokdonia</taxon>
    </lineage>
</organism>
<dbReference type="AlphaFoldDB" id="A0A0A2GXA1"/>
<dbReference type="KEGG" id="ddo:I597_1712"/>
<gene>
    <name evidence="1" type="ORF">NV36_14130</name>
</gene>
<dbReference type="EMBL" id="JSAQ01000001">
    <property type="protein sequence ID" value="KGO07859.1"/>
    <property type="molecule type" value="Genomic_DNA"/>
</dbReference>
<dbReference type="PATRIC" id="fig|1300343.5.peg.1719"/>
<dbReference type="RefSeq" id="WP_035328416.1">
    <property type="nucleotide sequence ID" value="NZ_CP015125.1"/>
</dbReference>
<reference evidence="1 2" key="1">
    <citation type="submission" date="2014-10" db="EMBL/GenBank/DDBJ databases">
        <title>Draft genome sequence of the proteorhodopsin-containing marine bacterium Dokdonia donghaensis.</title>
        <authorList>
            <person name="Gomez-Consarnau L."/>
            <person name="Gonzalez J.M."/>
            <person name="Riedel T."/>
            <person name="Jaenicke S."/>
            <person name="Wagner-Doebler I."/>
            <person name="Fuhrman J.A."/>
        </authorList>
    </citation>
    <scope>NUCLEOTIDE SEQUENCE [LARGE SCALE GENOMIC DNA]</scope>
    <source>
        <strain evidence="1 2">DSW-1</strain>
    </source>
</reference>
<protein>
    <recommendedName>
        <fullName evidence="3">DUF3137 domain-containing protein</fullName>
    </recommendedName>
</protein>
<evidence type="ECO:0000313" key="1">
    <source>
        <dbReference type="EMBL" id="KGO07859.1"/>
    </source>
</evidence>
<keyword evidence="2" id="KW-1185">Reference proteome</keyword>
<evidence type="ECO:0000313" key="2">
    <source>
        <dbReference type="Proteomes" id="UP000030140"/>
    </source>
</evidence>
<dbReference type="OrthoDB" id="1439308at2"/>
<accession>A0A0A2GXA1</accession>
<evidence type="ECO:0008006" key="3">
    <source>
        <dbReference type="Google" id="ProtNLM"/>
    </source>
</evidence>
<sequence length="186" mass="21301">MYKSFFQNIATEQGGTFLYQDQDTSIGGGIRLPKVQYLLKIPVGDTEINIIHITGKEFSGHISMKLPKQPESHTFELTTNSHIKSLFIGKSKRFNINSDCAQMTEFLRNNSHIAILKEIAQEDSFQPIITGTNEDDHYMLIAKYHLEFDNWNSPVLPLMDLFKELHTRFVDINERFANDVTISMGS</sequence>